<proteinExistence type="inferred from homology"/>
<protein>
    <recommendedName>
        <fullName evidence="6">D-3-phosphoglycerate dehydrogenase</fullName>
        <ecNumber evidence="4">1.1.1.399</ecNumber>
        <ecNumber evidence="5">1.1.1.95</ecNumber>
    </recommendedName>
    <alternativeName>
        <fullName evidence="8">2-oxoglutarate reductase</fullName>
    </alternativeName>
</protein>
<comment type="catalytic activity">
    <reaction evidence="10">
        <text>(2R)-3-phosphoglycerate + NAD(+) = 3-phosphooxypyruvate + NADH + H(+)</text>
        <dbReference type="Rhea" id="RHEA:12641"/>
        <dbReference type="ChEBI" id="CHEBI:15378"/>
        <dbReference type="ChEBI" id="CHEBI:18110"/>
        <dbReference type="ChEBI" id="CHEBI:57540"/>
        <dbReference type="ChEBI" id="CHEBI:57945"/>
        <dbReference type="ChEBI" id="CHEBI:58272"/>
        <dbReference type="EC" id="1.1.1.95"/>
    </reaction>
</comment>
<dbReference type="Pfam" id="PF00389">
    <property type="entry name" value="2-Hacid_dh"/>
    <property type="match status" value="1"/>
</dbReference>
<evidence type="ECO:0000256" key="6">
    <source>
        <dbReference type="ARBA" id="ARBA00021582"/>
    </source>
</evidence>
<name>A0ABW5TGV1_9ENTE</name>
<dbReference type="Pfam" id="PF02826">
    <property type="entry name" value="2-Hacid_dh_C"/>
    <property type="match status" value="1"/>
</dbReference>
<dbReference type="RefSeq" id="WP_379980025.1">
    <property type="nucleotide sequence ID" value="NZ_JBHUMO010000024.1"/>
</dbReference>
<dbReference type="InterPro" id="IPR006140">
    <property type="entry name" value="D-isomer_DH_NAD-bd"/>
</dbReference>
<dbReference type="SUPFAM" id="SSF55021">
    <property type="entry name" value="ACT-like"/>
    <property type="match status" value="1"/>
</dbReference>
<dbReference type="InterPro" id="IPR029753">
    <property type="entry name" value="D-isomer_DH_CS"/>
</dbReference>
<dbReference type="SUPFAM" id="SSF52283">
    <property type="entry name" value="Formate/glycerate dehydrogenase catalytic domain-like"/>
    <property type="match status" value="1"/>
</dbReference>
<dbReference type="InterPro" id="IPR006139">
    <property type="entry name" value="D-isomer_2_OHA_DH_cat_dom"/>
</dbReference>
<comment type="catalytic activity">
    <reaction evidence="9">
        <text>(R)-2-hydroxyglutarate + NAD(+) = 2-oxoglutarate + NADH + H(+)</text>
        <dbReference type="Rhea" id="RHEA:49612"/>
        <dbReference type="ChEBI" id="CHEBI:15378"/>
        <dbReference type="ChEBI" id="CHEBI:15801"/>
        <dbReference type="ChEBI" id="CHEBI:16810"/>
        <dbReference type="ChEBI" id="CHEBI:57540"/>
        <dbReference type="ChEBI" id="CHEBI:57945"/>
        <dbReference type="EC" id="1.1.1.399"/>
    </reaction>
</comment>
<dbReference type="EC" id="1.1.1.399" evidence="4"/>
<evidence type="ECO:0000259" key="12">
    <source>
        <dbReference type="PROSITE" id="PS51671"/>
    </source>
</evidence>
<comment type="function">
    <text evidence="1">Catalyzes the reversible oxidation of 3-phospho-D-glycerate to 3-phosphonooxypyruvate, the first step of the phosphorylated L-serine biosynthesis pathway. Also catalyzes the reversible oxidation of 2-hydroxyglutarate to 2-oxoglutarate.</text>
</comment>
<dbReference type="Gene3D" id="3.30.70.260">
    <property type="match status" value="1"/>
</dbReference>
<dbReference type="InterPro" id="IPR002912">
    <property type="entry name" value="ACT_dom"/>
</dbReference>
<comment type="similarity">
    <text evidence="3 11">Belongs to the D-isomer specific 2-hydroxyacid dehydrogenase family.</text>
</comment>
<comment type="caution">
    <text evidence="13">The sequence shown here is derived from an EMBL/GenBank/DDBJ whole genome shotgun (WGS) entry which is preliminary data.</text>
</comment>
<dbReference type="PROSITE" id="PS51671">
    <property type="entry name" value="ACT"/>
    <property type="match status" value="1"/>
</dbReference>
<comment type="pathway">
    <text evidence="2">Amino-acid biosynthesis; L-serine biosynthesis; L-serine from 3-phospho-D-glycerate: step 1/3.</text>
</comment>
<evidence type="ECO:0000256" key="8">
    <source>
        <dbReference type="ARBA" id="ARBA00030455"/>
    </source>
</evidence>
<evidence type="ECO:0000256" key="4">
    <source>
        <dbReference type="ARBA" id="ARBA00013001"/>
    </source>
</evidence>
<dbReference type="PANTHER" id="PTHR42938:SF47">
    <property type="entry name" value="HYDROXYPYRUVATE REDUCTASE"/>
    <property type="match status" value="1"/>
</dbReference>
<accession>A0ABW5TGV1</accession>
<keyword evidence="14" id="KW-1185">Reference proteome</keyword>
<organism evidence="13 14">
    <name type="scientific">Enterococcus camelliae</name>
    <dbReference type="NCBI Taxonomy" id="453959"/>
    <lineage>
        <taxon>Bacteria</taxon>
        <taxon>Bacillati</taxon>
        <taxon>Bacillota</taxon>
        <taxon>Bacilli</taxon>
        <taxon>Lactobacillales</taxon>
        <taxon>Enterococcaceae</taxon>
        <taxon>Enterococcus</taxon>
    </lineage>
</organism>
<sequence>MYTILTLGDLSSRLKRRMSAQHFSFSEDIEQPDAIFVRSAKVPTTLFTDRLLMIGRAGTGLNTIDVAAATANGTAVFNTPGVNANAVKELVLSCMLHSMRPLKPALEMVQTLSGDDLLEQAEARRGEFVGEELEGKTVGILGLGSIGLQVAKSCHDLGMDVLGFARRMRNEDYFTQVDQLDYLLKRSDFVIILLPLTEETRGLINQQTLLLMKKKAILLNFGRGEIVDNQAVITALNEGRLRLYISDFPAADLLHHPKIRLLPHIGGTTNKALTDSATTTLRSMRDFLLFGHTHQSVNFPEVSLPFHAPIRLTLFYKDYPHIFAHLSKLISQFDIEIDILTSDRKQGYVYTLIDLDEMDFEKVQRLAETIQTNTDVIRVRTIQNIY</sequence>
<evidence type="ECO:0000256" key="10">
    <source>
        <dbReference type="ARBA" id="ARBA00048731"/>
    </source>
</evidence>
<dbReference type="EC" id="1.1.1.95" evidence="5"/>
<evidence type="ECO:0000313" key="13">
    <source>
        <dbReference type="EMBL" id="MFD2728531.1"/>
    </source>
</evidence>
<evidence type="ECO:0000256" key="1">
    <source>
        <dbReference type="ARBA" id="ARBA00003800"/>
    </source>
</evidence>
<evidence type="ECO:0000313" key="14">
    <source>
        <dbReference type="Proteomes" id="UP001597427"/>
    </source>
</evidence>
<dbReference type="EMBL" id="JBHUMO010000024">
    <property type="protein sequence ID" value="MFD2728531.1"/>
    <property type="molecule type" value="Genomic_DNA"/>
</dbReference>
<evidence type="ECO:0000256" key="5">
    <source>
        <dbReference type="ARBA" id="ARBA00013143"/>
    </source>
</evidence>
<dbReference type="GO" id="GO:0004617">
    <property type="term" value="F:phosphoglycerate dehydrogenase activity"/>
    <property type="evidence" value="ECO:0007669"/>
    <property type="project" value="UniProtKB-EC"/>
</dbReference>
<evidence type="ECO:0000256" key="9">
    <source>
        <dbReference type="ARBA" id="ARBA00048126"/>
    </source>
</evidence>
<keyword evidence="7 11" id="KW-0560">Oxidoreductase</keyword>
<evidence type="ECO:0000256" key="11">
    <source>
        <dbReference type="RuleBase" id="RU003719"/>
    </source>
</evidence>
<evidence type="ECO:0000256" key="7">
    <source>
        <dbReference type="ARBA" id="ARBA00023002"/>
    </source>
</evidence>
<dbReference type="SUPFAM" id="SSF51735">
    <property type="entry name" value="NAD(P)-binding Rossmann-fold domains"/>
    <property type="match status" value="1"/>
</dbReference>
<dbReference type="InterPro" id="IPR036291">
    <property type="entry name" value="NAD(P)-bd_dom_sf"/>
</dbReference>
<feature type="domain" description="ACT" evidence="12">
    <location>
        <begin position="311"/>
        <end position="386"/>
    </location>
</feature>
<dbReference type="PANTHER" id="PTHR42938">
    <property type="entry name" value="FORMATE DEHYDROGENASE 1"/>
    <property type="match status" value="1"/>
</dbReference>
<evidence type="ECO:0000256" key="3">
    <source>
        <dbReference type="ARBA" id="ARBA00005854"/>
    </source>
</evidence>
<dbReference type="Proteomes" id="UP001597427">
    <property type="component" value="Unassembled WGS sequence"/>
</dbReference>
<gene>
    <name evidence="13" type="ORF">ACFSR0_03680</name>
</gene>
<dbReference type="InterPro" id="IPR045865">
    <property type="entry name" value="ACT-like_dom_sf"/>
</dbReference>
<evidence type="ECO:0000256" key="2">
    <source>
        <dbReference type="ARBA" id="ARBA00005216"/>
    </source>
</evidence>
<reference evidence="14" key="1">
    <citation type="journal article" date="2019" name="Int. J. Syst. Evol. Microbiol.">
        <title>The Global Catalogue of Microorganisms (GCM) 10K type strain sequencing project: providing services to taxonomists for standard genome sequencing and annotation.</title>
        <authorList>
            <consortium name="The Broad Institute Genomics Platform"/>
            <consortium name="The Broad Institute Genome Sequencing Center for Infectious Disease"/>
            <person name="Wu L."/>
            <person name="Ma J."/>
        </authorList>
    </citation>
    <scope>NUCLEOTIDE SEQUENCE [LARGE SCALE GENOMIC DNA]</scope>
    <source>
        <strain evidence="14">TISTR 932</strain>
    </source>
</reference>
<dbReference type="Gene3D" id="3.40.50.720">
    <property type="entry name" value="NAD(P)-binding Rossmann-like Domain"/>
    <property type="match status" value="2"/>
</dbReference>
<dbReference type="CDD" id="cd12174">
    <property type="entry name" value="PGDH_like_3"/>
    <property type="match status" value="1"/>
</dbReference>
<dbReference type="PROSITE" id="PS00671">
    <property type="entry name" value="D_2_HYDROXYACID_DH_3"/>
    <property type="match status" value="1"/>
</dbReference>